<dbReference type="EC" id="2.7.7.65" evidence="1"/>
<feature type="transmembrane region" description="Helical" evidence="2">
    <location>
        <begin position="6"/>
        <end position="28"/>
    </location>
</feature>
<dbReference type="InterPro" id="IPR000160">
    <property type="entry name" value="GGDEF_dom"/>
</dbReference>
<accession>A0AAJ5VYK4</accession>
<feature type="transmembrane region" description="Helical" evidence="2">
    <location>
        <begin position="35"/>
        <end position="57"/>
    </location>
</feature>
<dbReference type="GO" id="GO:1902201">
    <property type="term" value="P:negative regulation of bacterial-type flagellum-dependent cell motility"/>
    <property type="evidence" value="ECO:0007669"/>
    <property type="project" value="TreeGrafter"/>
</dbReference>
<evidence type="ECO:0000313" key="4">
    <source>
        <dbReference type="EMBL" id="WEK05898.1"/>
    </source>
</evidence>
<dbReference type="CDD" id="cd01949">
    <property type="entry name" value="GGDEF"/>
    <property type="match status" value="1"/>
</dbReference>
<sequence length="393" mass="41638">MFVDQTSLLLALGFAAFALATTLFVTWLSARSERFILMWATGAAVMVLAFAGFSIYAVTSIYLLLWISNMLLTGSFVIFYGAGCVFTEKHMPQGRVTLVGSLVATAITVPFIMGFDALGAMIGNLANATVLATTAKKFWDGRDEAPLWVGGIVGLYSLTALSFIPCALVIYLKGPLVLTAPPSGWAEDLNSIVGLIGLTGIGALSLALNQARVARRHQHAANTDDLTGLLNRRAVFERFASNNMETTTAAVIFDLDHFKLINDRHGHAAGDEALKRFANLLRQQTPPGASAARIGGEEFIVIWPLTDGARALALAEAIRASFALELVQGPAGAFHGTVSAGMALGLGLSDSFEATMRRADDALYAAKHGGRNRVVTHDTGLGSASPIVRKPSA</sequence>
<dbReference type="InterPro" id="IPR043128">
    <property type="entry name" value="Rev_trsase/Diguanyl_cyclase"/>
</dbReference>
<gene>
    <name evidence="4" type="ORF">P0Y65_06485</name>
</gene>
<name>A0AAJ5VYK4_9HYPH</name>
<feature type="transmembrane region" description="Helical" evidence="2">
    <location>
        <begin position="192"/>
        <end position="209"/>
    </location>
</feature>
<keyword evidence="2" id="KW-0472">Membrane</keyword>
<reference evidence="4" key="1">
    <citation type="submission" date="2023-03" db="EMBL/GenBank/DDBJ databases">
        <title>Andean soil-derived lignocellulolytic bacterial consortium as a source of novel taxa and putative plastic-active enzymes.</title>
        <authorList>
            <person name="Diaz-Garcia L."/>
            <person name="Chuvochina M."/>
            <person name="Feuerriegel G."/>
            <person name="Bunk B."/>
            <person name="Sproer C."/>
            <person name="Streit W.R."/>
            <person name="Rodriguez L.M."/>
            <person name="Overmann J."/>
            <person name="Jimenez D.J."/>
        </authorList>
    </citation>
    <scope>NUCLEOTIDE SEQUENCE</scope>
    <source>
        <strain evidence="4">MAG 4196</strain>
    </source>
</reference>
<feature type="transmembrane region" description="Helical" evidence="2">
    <location>
        <begin position="147"/>
        <end position="172"/>
    </location>
</feature>
<dbReference type="NCBIfam" id="TIGR00254">
    <property type="entry name" value="GGDEF"/>
    <property type="match status" value="1"/>
</dbReference>
<dbReference type="Gene3D" id="3.30.70.270">
    <property type="match status" value="1"/>
</dbReference>
<protein>
    <recommendedName>
        <fullName evidence="1">diguanylate cyclase</fullName>
        <ecNumber evidence="1">2.7.7.65</ecNumber>
    </recommendedName>
</protein>
<dbReference type="SUPFAM" id="SSF55073">
    <property type="entry name" value="Nucleotide cyclase"/>
    <property type="match status" value="1"/>
</dbReference>
<feature type="domain" description="GGDEF" evidence="3">
    <location>
        <begin position="246"/>
        <end position="379"/>
    </location>
</feature>
<organism evidence="4 5">
    <name type="scientific">Candidatus Devosia phytovorans</name>
    <dbReference type="NCBI Taxonomy" id="3121372"/>
    <lineage>
        <taxon>Bacteria</taxon>
        <taxon>Pseudomonadati</taxon>
        <taxon>Pseudomonadota</taxon>
        <taxon>Alphaproteobacteria</taxon>
        <taxon>Hyphomicrobiales</taxon>
        <taxon>Devosiaceae</taxon>
        <taxon>Devosia</taxon>
    </lineage>
</organism>
<dbReference type="PANTHER" id="PTHR45138">
    <property type="entry name" value="REGULATORY COMPONENTS OF SENSORY TRANSDUCTION SYSTEM"/>
    <property type="match status" value="1"/>
</dbReference>
<dbReference type="EMBL" id="CP119312">
    <property type="protein sequence ID" value="WEK05898.1"/>
    <property type="molecule type" value="Genomic_DNA"/>
</dbReference>
<dbReference type="GO" id="GO:0043709">
    <property type="term" value="P:cell adhesion involved in single-species biofilm formation"/>
    <property type="evidence" value="ECO:0007669"/>
    <property type="project" value="TreeGrafter"/>
</dbReference>
<dbReference type="InterPro" id="IPR050469">
    <property type="entry name" value="Diguanylate_Cyclase"/>
</dbReference>
<feature type="transmembrane region" description="Helical" evidence="2">
    <location>
        <begin position="63"/>
        <end position="82"/>
    </location>
</feature>
<dbReference type="SMART" id="SM00267">
    <property type="entry name" value="GGDEF"/>
    <property type="match status" value="1"/>
</dbReference>
<proteinExistence type="predicted"/>
<evidence type="ECO:0000256" key="2">
    <source>
        <dbReference type="SAM" id="Phobius"/>
    </source>
</evidence>
<dbReference type="GO" id="GO:0005886">
    <property type="term" value="C:plasma membrane"/>
    <property type="evidence" value="ECO:0007669"/>
    <property type="project" value="TreeGrafter"/>
</dbReference>
<evidence type="ECO:0000259" key="3">
    <source>
        <dbReference type="PROSITE" id="PS50887"/>
    </source>
</evidence>
<dbReference type="Pfam" id="PF00990">
    <property type="entry name" value="GGDEF"/>
    <property type="match status" value="1"/>
</dbReference>
<dbReference type="FunFam" id="3.30.70.270:FF:000001">
    <property type="entry name" value="Diguanylate cyclase domain protein"/>
    <property type="match status" value="1"/>
</dbReference>
<keyword evidence="2" id="KW-0812">Transmembrane</keyword>
<dbReference type="AlphaFoldDB" id="A0AAJ5VYK4"/>
<dbReference type="InterPro" id="IPR029787">
    <property type="entry name" value="Nucleotide_cyclase"/>
</dbReference>
<dbReference type="PROSITE" id="PS50887">
    <property type="entry name" value="GGDEF"/>
    <property type="match status" value="1"/>
</dbReference>
<evidence type="ECO:0000256" key="1">
    <source>
        <dbReference type="ARBA" id="ARBA00012528"/>
    </source>
</evidence>
<evidence type="ECO:0000313" key="5">
    <source>
        <dbReference type="Proteomes" id="UP001217476"/>
    </source>
</evidence>
<dbReference type="PANTHER" id="PTHR45138:SF24">
    <property type="entry name" value="DIGUANYLATE CYCLASE DGCC-RELATED"/>
    <property type="match status" value="1"/>
</dbReference>
<dbReference type="GO" id="GO:0052621">
    <property type="term" value="F:diguanylate cyclase activity"/>
    <property type="evidence" value="ECO:0007669"/>
    <property type="project" value="UniProtKB-EC"/>
</dbReference>
<dbReference type="Proteomes" id="UP001217476">
    <property type="component" value="Chromosome"/>
</dbReference>
<keyword evidence="2" id="KW-1133">Transmembrane helix</keyword>